<evidence type="ECO:0000259" key="7">
    <source>
        <dbReference type="Pfam" id="PF02554"/>
    </source>
</evidence>
<feature type="transmembrane region" description="Helical" evidence="6">
    <location>
        <begin position="20"/>
        <end position="46"/>
    </location>
</feature>
<gene>
    <name evidence="8" type="ORF">SDC9_174368</name>
</gene>
<feature type="transmembrane region" description="Helical" evidence="6">
    <location>
        <begin position="58"/>
        <end position="76"/>
    </location>
</feature>
<evidence type="ECO:0000256" key="2">
    <source>
        <dbReference type="ARBA" id="ARBA00022475"/>
    </source>
</evidence>
<dbReference type="PANTHER" id="PTHR30252">
    <property type="entry name" value="INNER MEMBRANE PEPTIDE TRANSPORTER"/>
    <property type="match status" value="1"/>
</dbReference>
<proteinExistence type="predicted"/>
<comment type="subcellular location">
    <subcellularLocation>
        <location evidence="1">Cell membrane</location>
        <topology evidence="1">Multi-pass membrane protein</topology>
    </subcellularLocation>
</comment>
<evidence type="ECO:0000256" key="4">
    <source>
        <dbReference type="ARBA" id="ARBA00022989"/>
    </source>
</evidence>
<dbReference type="AlphaFoldDB" id="A0A645GM47"/>
<dbReference type="Pfam" id="PF02554">
    <property type="entry name" value="CstA"/>
    <property type="match status" value="1"/>
</dbReference>
<evidence type="ECO:0000256" key="6">
    <source>
        <dbReference type="SAM" id="Phobius"/>
    </source>
</evidence>
<dbReference type="GO" id="GO:0009267">
    <property type="term" value="P:cellular response to starvation"/>
    <property type="evidence" value="ECO:0007669"/>
    <property type="project" value="InterPro"/>
</dbReference>
<sequence>MALLLVKTVGPDGKPIPAWAAIWPMFGAANQLVAALALLAVGVWIAKGLKKNNSFLMVPMWFMLATTVAALLIMIKEKLTGVPNYLLVSISVILLVLAVLMVREAFNALKTKDTTEA</sequence>
<name>A0A645GM47_9ZZZZ</name>
<comment type="caution">
    <text evidence="8">The sequence shown here is derived from an EMBL/GenBank/DDBJ whole genome shotgun (WGS) entry which is preliminary data.</text>
</comment>
<evidence type="ECO:0000256" key="3">
    <source>
        <dbReference type="ARBA" id="ARBA00022692"/>
    </source>
</evidence>
<feature type="transmembrane region" description="Helical" evidence="6">
    <location>
        <begin position="82"/>
        <end position="102"/>
    </location>
</feature>
<keyword evidence="2" id="KW-1003">Cell membrane</keyword>
<dbReference type="InterPro" id="IPR003706">
    <property type="entry name" value="CstA_N"/>
</dbReference>
<evidence type="ECO:0000256" key="5">
    <source>
        <dbReference type="ARBA" id="ARBA00023136"/>
    </source>
</evidence>
<evidence type="ECO:0000313" key="8">
    <source>
        <dbReference type="EMBL" id="MPN26942.1"/>
    </source>
</evidence>
<protein>
    <recommendedName>
        <fullName evidence="7">CstA N-terminal domain-containing protein</fullName>
    </recommendedName>
</protein>
<dbReference type="GO" id="GO:0005886">
    <property type="term" value="C:plasma membrane"/>
    <property type="evidence" value="ECO:0007669"/>
    <property type="project" value="UniProtKB-SubCell"/>
</dbReference>
<dbReference type="InterPro" id="IPR051605">
    <property type="entry name" value="CstA"/>
</dbReference>
<evidence type="ECO:0000256" key="1">
    <source>
        <dbReference type="ARBA" id="ARBA00004651"/>
    </source>
</evidence>
<keyword evidence="5 6" id="KW-0472">Membrane</keyword>
<dbReference type="PANTHER" id="PTHR30252:SF0">
    <property type="entry name" value="PEPTIDE TRANSPORTER CSTA"/>
    <property type="match status" value="1"/>
</dbReference>
<keyword evidence="4 6" id="KW-1133">Transmembrane helix</keyword>
<organism evidence="8">
    <name type="scientific">bioreactor metagenome</name>
    <dbReference type="NCBI Taxonomy" id="1076179"/>
    <lineage>
        <taxon>unclassified sequences</taxon>
        <taxon>metagenomes</taxon>
        <taxon>ecological metagenomes</taxon>
    </lineage>
</organism>
<reference evidence="8" key="1">
    <citation type="submission" date="2019-08" db="EMBL/GenBank/DDBJ databases">
        <authorList>
            <person name="Kucharzyk K."/>
            <person name="Murdoch R.W."/>
            <person name="Higgins S."/>
            <person name="Loffler F."/>
        </authorList>
    </citation>
    <scope>NUCLEOTIDE SEQUENCE</scope>
</reference>
<keyword evidence="3 6" id="KW-0812">Transmembrane</keyword>
<accession>A0A645GM47</accession>
<dbReference type="EMBL" id="VSSQ01076649">
    <property type="protein sequence ID" value="MPN26942.1"/>
    <property type="molecule type" value="Genomic_DNA"/>
</dbReference>
<feature type="domain" description="CstA N-terminal" evidence="7">
    <location>
        <begin position="14"/>
        <end position="70"/>
    </location>
</feature>